<proteinExistence type="predicted"/>
<feature type="compositionally biased region" description="Polar residues" evidence="1">
    <location>
        <begin position="168"/>
        <end position="178"/>
    </location>
</feature>
<keyword evidence="2" id="KW-0812">Transmembrane</keyword>
<evidence type="ECO:0000313" key="3">
    <source>
        <dbReference type="EMBL" id="WAQ95068.1"/>
    </source>
</evidence>
<name>A0ABY7DG54_MYAAR</name>
<keyword evidence="4" id="KW-1185">Reference proteome</keyword>
<evidence type="ECO:0000256" key="1">
    <source>
        <dbReference type="SAM" id="MobiDB-lite"/>
    </source>
</evidence>
<feature type="transmembrane region" description="Helical" evidence="2">
    <location>
        <begin position="244"/>
        <end position="266"/>
    </location>
</feature>
<keyword evidence="2" id="KW-0472">Membrane</keyword>
<dbReference type="Proteomes" id="UP001164746">
    <property type="component" value="Chromosome 1"/>
</dbReference>
<evidence type="ECO:0008006" key="5">
    <source>
        <dbReference type="Google" id="ProtNLM"/>
    </source>
</evidence>
<accession>A0ABY7DG54</accession>
<feature type="region of interest" description="Disordered" evidence="1">
    <location>
        <begin position="135"/>
        <end position="178"/>
    </location>
</feature>
<feature type="transmembrane region" description="Helical" evidence="2">
    <location>
        <begin position="367"/>
        <end position="386"/>
    </location>
</feature>
<evidence type="ECO:0000313" key="4">
    <source>
        <dbReference type="Proteomes" id="UP001164746"/>
    </source>
</evidence>
<dbReference type="EMBL" id="CP111012">
    <property type="protein sequence ID" value="WAQ95068.1"/>
    <property type="molecule type" value="Genomic_DNA"/>
</dbReference>
<feature type="transmembrane region" description="Helical" evidence="2">
    <location>
        <begin position="320"/>
        <end position="340"/>
    </location>
</feature>
<reference evidence="3" key="1">
    <citation type="submission" date="2022-11" db="EMBL/GenBank/DDBJ databases">
        <title>Centuries of genome instability and evolution in soft-shell clam transmissible cancer (bioRxiv).</title>
        <authorList>
            <person name="Hart S.F.M."/>
            <person name="Yonemitsu M.A."/>
            <person name="Giersch R.M."/>
            <person name="Beal B.F."/>
            <person name="Arriagada G."/>
            <person name="Davis B.W."/>
            <person name="Ostrander E.A."/>
            <person name="Goff S.P."/>
            <person name="Metzger M.J."/>
        </authorList>
    </citation>
    <scope>NUCLEOTIDE SEQUENCE</scope>
    <source>
        <strain evidence="3">MELC-2E11</strain>
        <tissue evidence="3">Siphon/mantle</tissue>
    </source>
</reference>
<feature type="transmembrane region" description="Helical" evidence="2">
    <location>
        <begin position="278"/>
        <end position="299"/>
    </location>
</feature>
<organism evidence="3 4">
    <name type="scientific">Mya arenaria</name>
    <name type="common">Soft-shell clam</name>
    <dbReference type="NCBI Taxonomy" id="6604"/>
    <lineage>
        <taxon>Eukaryota</taxon>
        <taxon>Metazoa</taxon>
        <taxon>Spiralia</taxon>
        <taxon>Lophotrochozoa</taxon>
        <taxon>Mollusca</taxon>
        <taxon>Bivalvia</taxon>
        <taxon>Autobranchia</taxon>
        <taxon>Heteroconchia</taxon>
        <taxon>Euheterodonta</taxon>
        <taxon>Imparidentia</taxon>
        <taxon>Neoheterodontei</taxon>
        <taxon>Myida</taxon>
        <taxon>Myoidea</taxon>
        <taxon>Myidae</taxon>
        <taxon>Mya</taxon>
    </lineage>
</organism>
<evidence type="ECO:0000256" key="2">
    <source>
        <dbReference type="SAM" id="Phobius"/>
    </source>
</evidence>
<sequence>MVCVHQHLSQIWCVYTSTSHRYSACTPAPLTDIVRVHQHLSQIWCVYTSTSHRYGVCTPAPLTDMVCVHQHLSQIWCVYTSTSHKYSACTYTPAPLTDIVCVHQHLSQIWCVYTSTSHRYGVCTPAPLTNISYDSSTDEPSTGKGHSPINERKYATGQNKSGVGGITTVPTARTTLDTTPLPTVRTTLDIVRSNSSMPALFTNSTGPTSRPGDYFMDDEEEFGEVHDWSSVHTFVNVRQQPPMWYIYSISVFPVLTGLLLHPLVHFGNVYGHRDQCLLVMYLAEYGFFALGTNLILTNFEIFFTKVLPLPKFLTSEFNRFVIMTLAGWLYSSILVAHVIVANNKGEVICFHIEANWARTSRLVFREIIPTTITGLFSIATIATYCLKKSRMMMRPDVSGMKEVRFDVRNDEGEWIRCVLFLNAVMLTRAVTMSIVANPNMPVRPLHYKILFSVHVLHSQSIYFVPYCALFISDVRTSLLTLIRRALNFLSNGNLRFGEDLENLSVSFGNIAQST</sequence>
<keyword evidence="2" id="KW-1133">Transmembrane helix</keyword>
<gene>
    <name evidence="3" type="ORF">MAR_007539</name>
</gene>
<protein>
    <recommendedName>
        <fullName evidence="5">G protein-coupled receptor</fullName>
    </recommendedName>
</protein>